<evidence type="ECO:0000313" key="3">
    <source>
        <dbReference type="EMBL" id="RDY05229.1"/>
    </source>
</evidence>
<feature type="region of interest" description="Disordered" evidence="1">
    <location>
        <begin position="129"/>
        <end position="171"/>
    </location>
</feature>
<dbReference type="PANTHER" id="PTHR48154">
    <property type="entry name" value="PROTEIN, PUTATIVE-RELATED"/>
    <property type="match status" value="1"/>
</dbReference>
<accession>A0A371HR13</accession>
<dbReference type="InterPro" id="IPR056647">
    <property type="entry name" value="DUF7745"/>
</dbReference>
<comment type="caution">
    <text evidence="3">The sequence shown here is derived from an EMBL/GenBank/DDBJ whole genome shotgun (WGS) entry which is preliminary data.</text>
</comment>
<dbReference type="AlphaFoldDB" id="A0A371HR13"/>
<evidence type="ECO:0000256" key="1">
    <source>
        <dbReference type="SAM" id="MobiDB-lite"/>
    </source>
</evidence>
<feature type="non-terminal residue" evidence="3">
    <location>
        <position position="1"/>
    </location>
</feature>
<evidence type="ECO:0000259" key="2">
    <source>
        <dbReference type="Pfam" id="PF24924"/>
    </source>
</evidence>
<protein>
    <recommendedName>
        <fullName evidence="2">DUF7745 domain-containing protein</fullName>
    </recommendedName>
</protein>
<feature type="compositionally biased region" description="Basic residues" evidence="1">
    <location>
        <begin position="149"/>
        <end position="171"/>
    </location>
</feature>
<reference evidence="3" key="1">
    <citation type="submission" date="2018-05" db="EMBL/GenBank/DDBJ databases">
        <title>Draft genome of Mucuna pruriens seed.</title>
        <authorList>
            <person name="Nnadi N.E."/>
            <person name="Vos R."/>
            <person name="Hasami M.H."/>
            <person name="Devisetty U.K."/>
            <person name="Aguiy J.C."/>
        </authorList>
    </citation>
    <scope>NUCLEOTIDE SEQUENCE [LARGE SCALE GENOMIC DNA]</scope>
    <source>
        <strain evidence="3">JCA_2017</strain>
    </source>
</reference>
<keyword evidence="4" id="KW-1185">Reference proteome</keyword>
<proteinExistence type="predicted"/>
<sequence length="171" mass="19969">MDVYGLLVYEIVLFPHMEDYIDQAAIDIFLANRDRGENPTMEILANTYYTLSYYCERQGKSLRCCAHLLYLLLTAHLFHNKRKTTCPIEDFKWRYTTQKPIAENTTEELDMPGKMGLRVAKPSPTIETGLEIESSKPNYPATNPDIKIAKHKPMKSWKYSRRRSSRRSSNR</sequence>
<dbReference type="Pfam" id="PF24924">
    <property type="entry name" value="DUF7745"/>
    <property type="match status" value="1"/>
</dbReference>
<dbReference type="EMBL" id="QJKJ01001923">
    <property type="protein sequence ID" value="RDY05229.1"/>
    <property type="molecule type" value="Genomic_DNA"/>
</dbReference>
<evidence type="ECO:0000313" key="4">
    <source>
        <dbReference type="Proteomes" id="UP000257109"/>
    </source>
</evidence>
<dbReference type="PANTHER" id="PTHR48154:SF1">
    <property type="entry name" value="PROTEIN, PUTATIVE-RELATED"/>
    <property type="match status" value="1"/>
</dbReference>
<feature type="domain" description="DUF7745" evidence="2">
    <location>
        <begin position="1"/>
        <end position="93"/>
    </location>
</feature>
<dbReference type="Proteomes" id="UP000257109">
    <property type="component" value="Unassembled WGS sequence"/>
</dbReference>
<name>A0A371HR13_MUCPR</name>
<gene>
    <name evidence="3" type="ORF">CR513_10952</name>
</gene>
<organism evidence="3 4">
    <name type="scientific">Mucuna pruriens</name>
    <name type="common">Velvet bean</name>
    <name type="synonym">Dolichos pruriens</name>
    <dbReference type="NCBI Taxonomy" id="157652"/>
    <lineage>
        <taxon>Eukaryota</taxon>
        <taxon>Viridiplantae</taxon>
        <taxon>Streptophyta</taxon>
        <taxon>Embryophyta</taxon>
        <taxon>Tracheophyta</taxon>
        <taxon>Spermatophyta</taxon>
        <taxon>Magnoliopsida</taxon>
        <taxon>eudicotyledons</taxon>
        <taxon>Gunneridae</taxon>
        <taxon>Pentapetalae</taxon>
        <taxon>rosids</taxon>
        <taxon>fabids</taxon>
        <taxon>Fabales</taxon>
        <taxon>Fabaceae</taxon>
        <taxon>Papilionoideae</taxon>
        <taxon>50 kb inversion clade</taxon>
        <taxon>NPAAA clade</taxon>
        <taxon>indigoferoid/millettioid clade</taxon>
        <taxon>Phaseoleae</taxon>
        <taxon>Mucuna</taxon>
    </lineage>
</organism>